<keyword evidence="3" id="KW-1185">Reference proteome</keyword>
<dbReference type="Proteomes" id="UP000773064">
    <property type="component" value="Unassembled WGS sequence"/>
</dbReference>
<accession>A0ABS5URJ0</accession>
<organism evidence="2 3">
    <name type="scientific">Bifidobacterium santillanense</name>
    <dbReference type="NCBI Taxonomy" id="2809028"/>
    <lineage>
        <taxon>Bacteria</taxon>
        <taxon>Bacillati</taxon>
        <taxon>Actinomycetota</taxon>
        <taxon>Actinomycetes</taxon>
        <taxon>Bifidobacteriales</taxon>
        <taxon>Bifidobacteriaceae</taxon>
        <taxon>Bifidobacterium</taxon>
    </lineage>
</organism>
<feature type="transmembrane region" description="Helical" evidence="1">
    <location>
        <begin position="17"/>
        <end position="44"/>
    </location>
</feature>
<name>A0ABS5URJ0_9BIFI</name>
<feature type="transmembrane region" description="Helical" evidence="1">
    <location>
        <begin position="166"/>
        <end position="187"/>
    </location>
</feature>
<feature type="transmembrane region" description="Helical" evidence="1">
    <location>
        <begin position="87"/>
        <end position="108"/>
    </location>
</feature>
<gene>
    <name evidence="2" type="ORF">JS528_08695</name>
</gene>
<feature type="transmembrane region" description="Helical" evidence="1">
    <location>
        <begin position="316"/>
        <end position="336"/>
    </location>
</feature>
<keyword evidence="1" id="KW-0472">Membrane</keyword>
<proteinExistence type="predicted"/>
<evidence type="ECO:0000256" key="1">
    <source>
        <dbReference type="SAM" id="Phobius"/>
    </source>
</evidence>
<evidence type="ECO:0000313" key="2">
    <source>
        <dbReference type="EMBL" id="MBT1173423.1"/>
    </source>
</evidence>
<feature type="transmembrane region" description="Helical" evidence="1">
    <location>
        <begin position="264"/>
        <end position="284"/>
    </location>
</feature>
<protein>
    <submittedName>
        <fullName evidence="2">Uncharacterized protein</fullName>
    </submittedName>
</protein>
<feature type="transmembrane region" description="Helical" evidence="1">
    <location>
        <begin position="114"/>
        <end position="135"/>
    </location>
</feature>
<keyword evidence="1" id="KW-1133">Transmembrane helix</keyword>
<keyword evidence="1" id="KW-0812">Transmembrane</keyword>
<dbReference type="RefSeq" id="WP_214358673.1">
    <property type="nucleotide sequence ID" value="NZ_JAFEJS010000009.1"/>
</dbReference>
<reference evidence="2 3" key="1">
    <citation type="journal article" date="2021" name="Environ. Microbiol.">
        <title>Genetic insights into the dark matter of the mammalian gut microbiota through targeted genome reconstruction.</title>
        <authorList>
            <person name="Lugli G.A."/>
            <person name="Alessandri G."/>
            <person name="Milani C."/>
            <person name="Viappiani A."/>
            <person name="Fontana F."/>
            <person name="Tarracchini C."/>
            <person name="Mancabelli L."/>
            <person name="Argentini C."/>
            <person name="Ruiz L."/>
            <person name="Margolles A."/>
            <person name="van Sinderen D."/>
            <person name="Turroni F."/>
            <person name="Ventura M."/>
        </authorList>
    </citation>
    <scope>NUCLEOTIDE SEQUENCE [LARGE SCALE GENOMIC DNA]</scope>
    <source>
        <strain evidence="2 3">MA2</strain>
    </source>
</reference>
<dbReference type="EMBL" id="JAFEJS010000009">
    <property type="protein sequence ID" value="MBT1173423.1"/>
    <property type="molecule type" value="Genomic_DNA"/>
</dbReference>
<evidence type="ECO:0000313" key="3">
    <source>
        <dbReference type="Proteomes" id="UP000773064"/>
    </source>
</evidence>
<comment type="caution">
    <text evidence="2">The sequence shown here is derived from an EMBL/GenBank/DDBJ whole genome shotgun (WGS) entry which is preliminary data.</text>
</comment>
<feature type="transmembrane region" description="Helical" evidence="1">
    <location>
        <begin position="219"/>
        <end position="243"/>
    </location>
</feature>
<sequence length="352" mass="37310">MPTVSVLTMEVGKMSSFFYVMTVMLIVWILALALAVTVVVLLVASLRRMNREPGMDRRVPPTRSAPGIASSVPAVTPAVVSAARKRVVIGVAVGAVVLAAGLGINGYLPEYRYLPAALTPGLATIACLLTLAMPFPGTSSLPTPSDDDVRVASLRTREPWTYARRYVLAQPLLVAALLIVYLCFTMATASADDMGLMTSIALDHGDGTSASSGPYPGSYYAIPLIGVTLLLVGSTCAALWRVAHVPGDPDPRHARADRLWRVELTRFATFLSVGAMLAYASAVLEVAGAATWRLGTHDGTLSSVYADDVYPTLGKLQVGAGVVLLVVAAVYLILMLGSVRRLWLIRVAGDDR</sequence>